<keyword evidence="1" id="KW-0812">Transmembrane</keyword>
<dbReference type="InterPro" id="IPR014203">
    <property type="entry name" value="Spore_V_AC"/>
</dbReference>
<sequence length="147" mass="15655">MNTSKYNKIAEQLKPPKQVGKHCLSAFIYGGIIGAIGQGILDFYMMIFDVNEKEATPMMIITIVLIAAILTGLGVYDRIGKKAGAGTFIPITGFSNSMTSSALEAKSEGLVTGIGANMFKLGGTVITFGIVASFVLGGIRYVFSFIW</sequence>
<keyword evidence="1" id="KW-0472">Membrane</keyword>
<keyword evidence="1" id="KW-1133">Transmembrane helix</keyword>
<gene>
    <name evidence="2" type="ORF">SAMN04489758_12727</name>
</gene>
<evidence type="ECO:0000313" key="2">
    <source>
        <dbReference type="EMBL" id="SET67560.1"/>
    </source>
</evidence>
<keyword evidence="3" id="KW-1185">Reference proteome</keyword>
<evidence type="ECO:0000313" key="3">
    <source>
        <dbReference type="Proteomes" id="UP000198558"/>
    </source>
</evidence>
<dbReference type="EMBL" id="FOIN01000027">
    <property type="protein sequence ID" value="SET67560.1"/>
    <property type="molecule type" value="Genomic_DNA"/>
</dbReference>
<dbReference type="PANTHER" id="PTHR38450">
    <property type="entry name" value="STAGE V SPORULATION PROTEIN AC-RELATED"/>
    <property type="match status" value="1"/>
</dbReference>
<dbReference type="OrthoDB" id="9797988at2"/>
<evidence type="ECO:0000256" key="1">
    <source>
        <dbReference type="SAM" id="Phobius"/>
    </source>
</evidence>
<name>A0A1I0G9M2_9FIRM</name>
<protein>
    <submittedName>
        <fullName evidence="2">Stage V sporulation protein AC</fullName>
    </submittedName>
</protein>
<reference evidence="3" key="1">
    <citation type="submission" date="2016-10" db="EMBL/GenBank/DDBJ databases">
        <authorList>
            <person name="Varghese N."/>
            <person name="Submissions S."/>
        </authorList>
    </citation>
    <scope>NUCLEOTIDE SEQUENCE [LARGE SCALE GENOMIC DNA]</scope>
    <source>
        <strain evidence="3">DSM 1551</strain>
    </source>
</reference>
<proteinExistence type="predicted"/>
<dbReference type="InterPro" id="IPR005562">
    <property type="entry name" value="SpoVA"/>
</dbReference>
<dbReference type="Proteomes" id="UP000198558">
    <property type="component" value="Unassembled WGS sequence"/>
</dbReference>
<accession>A0A1I0G9M2</accession>
<feature type="transmembrane region" description="Helical" evidence="1">
    <location>
        <begin position="59"/>
        <end position="76"/>
    </location>
</feature>
<feature type="transmembrane region" description="Helical" evidence="1">
    <location>
        <begin position="123"/>
        <end position="143"/>
    </location>
</feature>
<dbReference type="GeneID" id="78288932"/>
<dbReference type="NCBIfam" id="TIGR02838">
    <property type="entry name" value="spore_V_AC"/>
    <property type="match status" value="1"/>
</dbReference>
<organism evidence="2 3">
    <name type="scientific">Thomasclavelia cocleata</name>
    <dbReference type="NCBI Taxonomy" id="69824"/>
    <lineage>
        <taxon>Bacteria</taxon>
        <taxon>Bacillati</taxon>
        <taxon>Bacillota</taxon>
        <taxon>Erysipelotrichia</taxon>
        <taxon>Erysipelotrichales</taxon>
        <taxon>Coprobacillaceae</taxon>
        <taxon>Thomasclavelia</taxon>
    </lineage>
</organism>
<dbReference type="AlphaFoldDB" id="A0A1I0G9M2"/>
<feature type="transmembrane region" description="Helical" evidence="1">
    <location>
        <begin position="26"/>
        <end position="47"/>
    </location>
</feature>
<dbReference type="Pfam" id="PF03862">
    <property type="entry name" value="SpoVAC_SpoVAEB"/>
    <property type="match status" value="1"/>
</dbReference>
<dbReference type="PANTHER" id="PTHR38450:SF1">
    <property type="entry name" value="STAGE V SPORULATION PROTEIN AC"/>
    <property type="match status" value="1"/>
</dbReference>
<dbReference type="RefSeq" id="WP_092355053.1">
    <property type="nucleotide sequence ID" value="NZ_CAJTPY010000014.1"/>
</dbReference>